<dbReference type="SUPFAM" id="SSF52540">
    <property type="entry name" value="P-loop containing nucleoside triphosphate hydrolases"/>
    <property type="match status" value="1"/>
</dbReference>
<evidence type="ECO:0008006" key="4">
    <source>
        <dbReference type="Google" id="ProtNLM"/>
    </source>
</evidence>
<evidence type="ECO:0000313" key="3">
    <source>
        <dbReference type="Proteomes" id="UP000664859"/>
    </source>
</evidence>
<protein>
    <recommendedName>
        <fullName evidence="4">AAA+ ATPase domain-containing protein</fullName>
    </recommendedName>
</protein>
<dbReference type="Proteomes" id="UP000664859">
    <property type="component" value="Unassembled WGS sequence"/>
</dbReference>
<proteinExistence type="predicted"/>
<dbReference type="AlphaFoldDB" id="A0A836CEX4"/>
<gene>
    <name evidence="2" type="ORF">JKP88DRAFT_290481</name>
    <name evidence="1" type="ORF">JKP88DRAFT_322810</name>
</gene>
<dbReference type="EMBL" id="JAFCMP010000353">
    <property type="protein sequence ID" value="KAG5180893.1"/>
    <property type="molecule type" value="Genomic_DNA"/>
</dbReference>
<sequence length="368" mass="39986">MASAVDSIDSSTLALNQALDGDELVARDCFAEFTSMVSLARTDKQNPSLLVYGARGVGKTSLVEAALQGTAGVLGMSYNGDGTDLEQRLEQLLLKLAGLPEHGPKADLGDRLRAILTFYQIVHKRRPVVVIDINERTGPATLSKLLLAAKQLGFQEKLATFIFVVSASRSALGLTIGIRQSRVRGYRAPDFSEDEALAYLAKHLPPFPGMAEFVVQQIGTRAMDLVELCSECRGVELEPECRERVEAYREACIKDARFALRGFVAIAKKNEAFSKEASVAFFRQLLAADSDDAALAGTCVLDDDYAADAFGFEEPELLLLALAKYHAFAIDPFDHTISMQSHFMQTAIEQYLQPEAPSAAGTSEPRSA</sequence>
<name>A0A836CEX4_9STRA</name>
<keyword evidence="3" id="KW-1185">Reference proteome</keyword>
<accession>A0A836CEX4</accession>
<evidence type="ECO:0000313" key="1">
    <source>
        <dbReference type="EMBL" id="KAG5180893.1"/>
    </source>
</evidence>
<dbReference type="EMBL" id="JAFCMP010000226">
    <property type="protein sequence ID" value="KAG5182663.1"/>
    <property type="molecule type" value="Genomic_DNA"/>
</dbReference>
<dbReference type="OrthoDB" id="10681387at2759"/>
<dbReference type="InterPro" id="IPR027417">
    <property type="entry name" value="P-loop_NTPase"/>
</dbReference>
<organism evidence="2 3">
    <name type="scientific">Tribonema minus</name>
    <dbReference type="NCBI Taxonomy" id="303371"/>
    <lineage>
        <taxon>Eukaryota</taxon>
        <taxon>Sar</taxon>
        <taxon>Stramenopiles</taxon>
        <taxon>Ochrophyta</taxon>
        <taxon>PX clade</taxon>
        <taxon>Xanthophyceae</taxon>
        <taxon>Tribonematales</taxon>
        <taxon>Tribonemataceae</taxon>
        <taxon>Tribonema</taxon>
    </lineage>
</organism>
<dbReference type="Gene3D" id="3.40.50.300">
    <property type="entry name" value="P-loop containing nucleotide triphosphate hydrolases"/>
    <property type="match status" value="1"/>
</dbReference>
<evidence type="ECO:0000313" key="2">
    <source>
        <dbReference type="EMBL" id="KAG5182663.1"/>
    </source>
</evidence>
<reference evidence="2" key="1">
    <citation type="submission" date="2021-02" db="EMBL/GenBank/DDBJ databases">
        <title>First Annotated Genome of the Yellow-green Alga Tribonema minus.</title>
        <authorList>
            <person name="Mahan K.M."/>
        </authorList>
    </citation>
    <scope>NUCLEOTIDE SEQUENCE</scope>
    <source>
        <strain evidence="2">UTEX B ZZ1240</strain>
    </source>
</reference>
<comment type="caution">
    <text evidence="2">The sequence shown here is derived from an EMBL/GenBank/DDBJ whole genome shotgun (WGS) entry which is preliminary data.</text>
</comment>